<reference evidence="2 3" key="1">
    <citation type="submission" date="2017-04" db="EMBL/GenBank/DDBJ databases">
        <authorList>
            <person name="Afonso C.L."/>
            <person name="Miller P.J."/>
            <person name="Scott M.A."/>
            <person name="Spackman E."/>
            <person name="Goraichik I."/>
            <person name="Dimitrov K.M."/>
            <person name="Suarez D.L."/>
            <person name="Swayne D.E."/>
        </authorList>
    </citation>
    <scope>NUCLEOTIDE SEQUENCE [LARGE SCALE GENOMIC DNA]</scope>
    <source>
        <strain evidence="2 3">DSM 12816</strain>
    </source>
</reference>
<feature type="transmembrane region" description="Helical" evidence="1">
    <location>
        <begin position="35"/>
        <end position="52"/>
    </location>
</feature>
<evidence type="ECO:0000313" key="2">
    <source>
        <dbReference type="EMBL" id="SMC40950.1"/>
    </source>
</evidence>
<accession>A0A1W1YXN0</accession>
<organism evidence="2 3">
    <name type="scientific">Papillibacter cinnamivorans DSM 12816</name>
    <dbReference type="NCBI Taxonomy" id="1122930"/>
    <lineage>
        <taxon>Bacteria</taxon>
        <taxon>Bacillati</taxon>
        <taxon>Bacillota</taxon>
        <taxon>Clostridia</taxon>
        <taxon>Eubacteriales</taxon>
        <taxon>Oscillospiraceae</taxon>
        <taxon>Papillibacter</taxon>
    </lineage>
</organism>
<dbReference type="AlphaFoldDB" id="A0A1W1YXN0"/>
<keyword evidence="3" id="KW-1185">Reference proteome</keyword>
<name>A0A1W1YXN0_9FIRM</name>
<dbReference type="RefSeq" id="WP_084233371.1">
    <property type="nucleotide sequence ID" value="NZ_FWXW01000001.1"/>
</dbReference>
<keyword evidence="1" id="KW-0472">Membrane</keyword>
<evidence type="ECO:0000313" key="3">
    <source>
        <dbReference type="Proteomes" id="UP000192790"/>
    </source>
</evidence>
<dbReference type="OrthoDB" id="1922895at2"/>
<evidence type="ECO:0000256" key="1">
    <source>
        <dbReference type="SAM" id="Phobius"/>
    </source>
</evidence>
<dbReference type="Proteomes" id="UP000192790">
    <property type="component" value="Unassembled WGS sequence"/>
</dbReference>
<gene>
    <name evidence="2" type="ORF">SAMN02745168_0759</name>
</gene>
<keyword evidence="1" id="KW-1133">Transmembrane helix</keyword>
<proteinExistence type="predicted"/>
<sequence>MTQNRFKSWALWLAVASLVVFCVKEFLKVDISETVNGLLNVLLPVLVAFGIVNNPTSANTL</sequence>
<feature type="transmembrane region" description="Helical" evidence="1">
    <location>
        <begin position="6"/>
        <end position="23"/>
    </location>
</feature>
<dbReference type="EMBL" id="FWXW01000001">
    <property type="protein sequence ID" value="SMC40950.1"/>
    <property type="molecule type" value="Genomic_DNA"/>
</dbReference>
<protein>
    <submittedName>
        <fullName evidence="2">Uncharacterized membrane protein</fullName>
    </submittedName>
</protein>
<dbReference type="STRING" id="1122930.SAMN02745168_0759"/>
<keyword evidence="1" id="KW-0812">Transmembrane</keyword>